<keyword evidence="10" id="KW-0969">Cilium</keyword>
<keyword evidence="9 14" id="KW-0175">Coiled coil</keyword>
<dbReference type="GO" id="GO:0005930">
    <property type="term" value="C:axoneme"/>
    <property type="evidence" value="ECO:0007669"/>
    <property type="project" value="UniProtKB-SubCell"/>
</dbReference>
<evidence type="ECO:0000256" key="14">
    <source>
        <dbReference type="SAM" id="Coils"/>
    </source>
</evidence>
<keyword evidence="7" id="KW-0067">ATP-binding</keyword>
<comment type="similarity">
    <text evidence="2">Belongs to the dynein heavy chain family.</text>
</comment>
<dbReference type="Pfam" id="PF08393">
    <property type="entry name" value="DHC_N2"/>
    <property type="match status" value="1"/>
</dbReference>
<dbReference type="FunFam" id="3.40.50.300:FF:002141">
    <property type="entry name" value="Dynein heavy chain"/>
    <property type="match status" value="1"/>
</dbReference>
<dbReference type="Gene3D" id="1.20.920.30">
    <property type="match status" value="1"/>
</dbReference>
<feature type="domain" description="Dynein heavy chain AAA module D4" evidence="19">
    <location>
        <begin position="2482"/>
        <end position="2741"/>
    </location>
</feature>
<dbReference type="Pfam" id="PF17852">
    <property type="entry name" value="Dynein_AAA_lid"/>
    <property type="match status" value="1"/>
</dbReference>
<gene>
    <name evidence="22" type="ORF">EPR50_G00123860</name>
</gene>
<dbReference type="GO" id="GO:0007018">
    <property type="term" value="P:microtubule-based movement"/>
    <property type="evidence" value="ECO:0007669"/>
    <property type="project" value="InterPro"/>
</dbReference>
<accession>A0A484CTE8</accession>
<evidence type="ECO:0000259" key="21">
    <source>
        <dbReference type="Pfam" id="PF17857"/>
    </source>
</evidence>
<name>A0A484CTE8_PERFV</name>
<feature type="coiled-coil region" evidence="14">
    <location>
        <begin position="2746"/>
        <end position="2832"/>
    </location>
</feature>
<evidence type="ECO:0000256" key="6">
    <source>
        <dbReference type="ARBA" id="ARBA00022741"/>
    </source>
</evidence>
<dbReference type="Gene3D" id="1.10.8.710">
    <property type="match status" value="1"/>
</dbReference>
<dbReference type="InterPro" id="IPR041589">
    <property type="entry name" value="DNAH3_AAA_lid_1"/>
</dbReference>
<dbReference type="Gene3D" id="1.20.58.1120">
    <property type="match status" value="1"/>
</dbReference>
<evidence type="ECO:0000256" key="11">
    <source>
        <dbReference type="ARBA" id="ARBA00023175"/>
    </source>
</evidence>
<dbReference type="PANTHER" id="PTHR45703:SF12">
    <property type="entry name" value="DYNEIN AXONEMAL HEAVY CHAIN 11"/>
    <property type="match status" value="1"/>
</dbReference>
<dbReference type="FunFam" id="1.20.920.30:FF:000003">
    <property type="entry name" value="Dynein axonemal heavy chain 17"/>
    <property type="match status" value="1"/>
</dbReference>
<dbReference type="InterPro" id="IPR024743">
    <property type="entry name" value="Dynein_HC_stalk"/>
</dbReference>
<evidence type="ECO:0000256" key="10">
    <source>
        <dbReference type="ARBA" id="ARBA00023069"/>
    </source>
</evidence>
<proteinExistence type="inferred from homology"/>
<evidence type="ECO:0000256" key="5">
    <source>
        <dbReference type="ARBA" id="ARBA00022737"/>
    </source>
</evidence>
<comment type="caution">
    <text evidence="22">The sequence shown here is derived from an EMBL/GenBank/DDBJ whole genome shotgun (WGS) entry which is preliminary data.</text>
</comment>
<keyword evidence="12" id="KW-0206">Cytoskeleton</keyword>
<dbReference type="InterPro" id="IPR043157">
    <property type="entry name" value="Dynein_AAA1S"/>
</dbReference>
<keyword evidence="3" id="KW-0963">Cytoplasm</keyword>
<dbReference type="GO" id="GO:0051959">
    <property type="term" value="F:dynein light intermediate chain binding"/>
    <property type="evidence" value="ECO:0007669"/>
    <property type="project" value="InterPro"/>
</dbReference>
<dbReference type="Pfam" id="PF12780">
    <property type="entry name" value="AAA_8"/>
    <property type="match status" value="1"/>
</dbReference>
<dbReference type="Pfam" id="PF08385">
    <property type="entry name" value="DHC_N1"/>
    <property type="match status" value="1"/>
</dbReference>
<keyword evidence="4" id="KW-0493">Microtubule</keyword>
<dbReference type="InterPro" id="IPR013602">
    <property type="entry name" value="Dynein_heavy_linker"/>
</dbReference>
<dbReference type="GO" id="GO:0045505">
    <property type="term" value="F:dynein intermediate chain binding"/>
    <property type="evidence" value="ECO:0007669"/>
    <property type="project" value="InterPro"/>
</dbReference>
<dbReference type="InterPro" id="IPR027417">
    <property type="entry name" value="P-loop_NTPase"/>
</dbReference>
<evidence type="ECO:0000313" key="22">
    <source>
        <dbReference type="EMBL" id="TDH05565.1"/>
    </source>
</evidence>
<evidence type="ECO:0000256" key="13">
    <source>
        <dbReference type="ARBA" id="ARBA00023273"/>
    </source>
</evidence>
<evidence type="ECO:0008006" key="24">
    <source>
        <dbReference type="Google" id="ProtNLM"/>
    </source>
</evidence>
<dbReference type="GO" id="GO:0030286">
    <property type="term" value="C:dynein complex"/>
    <property type="evidence" value="ECO:0007669"/>
    <property type="project" value="UniProtKB-KW"/>
</dbReference>
<dbReference type="FunFam" id="1.10.8.710:FF:000002">
    <property type="entry name" value="dynein heavy chain 17, axonemal"/>
    <property type="match status" value="1"/>
</dbReference>
<dbReference type="GO" id="GO:0031514">
    <property type="term" value="C:motile cilium"/>
    <property type="evidence" value="ECO:0007669"/>
    <property type="project" value="UniProtKB-ARBA"/>
</dbReference>
<evidence type="ECO:0000256" key="2">
    <source>
        <dbReference type="ARBA" id="ARBA00008887"/>
    </source>
</evidence>
<dbReference type="Gene3D" id="3.20.180.20">
    <property type="entry name" value="Dynein heavy chain, N-terminal domain 2"/>
    <property type="match status" value="1"/>
</dbReference>
<evidence type="ECO:0000256" key="7">
    <source>
        <dbReference type="ARBA" id="ARBA00022840"/>
    </source>
</evidence>
<dbReference type="InterPro" id="IPR035699">
    <property type="entry name" value="AAA_6"/>
</dbReference>
<keyword evidence="11" id="KW-0505">Motor protein</keyword>
<evidence type="ECO:0000256" key="3">
    <source>
        <dbReference type="ARBA" id="ARBA00022490"/>
    </source>
</evidence>
<dbReference type="InterPro" id="IPR013594">
    <property type="entry name" value="Dynein_heavy_tail"/>
</dbReference>
<feature type="domain" description="Dynein heavy chain hydrolytic ATP-binding dynein motor region" evidence="17">
    <location>
        <begin position="1521"/>
        <end position="1847"/>
    </location>
</feature>
<keyword evidence="5" id="KW-0677">Repeat</keyword>
<dbReference type="Pfam" id="PF17857">
    <property type="entry name" value="AAA_lid_1"/>
    <property type="match status" value="1"/>
</dbReference>
<evidence type="ECO:0000259" key="20">
    <source>
        <dbReference type="Pfam" id="PF17852"/>
    </source>
</evidence>
<evidence type="ECO:0000259" key="17">
    <source>
        <dbReference type="Pfam" id="PF12774"/>
    </source>
</evidence>
<dbReference type="FunFam" id="1.20.58.1120:FF:000002">
    <property type="entry name" value="Dynein heavy chain 9, axonemal"/>
    <property type="match status" value="1"/>
</dbReference>
<evidence type="ECO:0000259" key="19">
    <source>
        <dbReference type="Pfam" id="PF12780"/>
    </source>
</evidence>
<evidence type="ECO:0000256" key="12">
    <source>
        <dbReference type="ARBA" id="ARBA00023212"/>
    </source>
</evidence>
<organism evidence="22 23">
    <name type="scientific">Perca flavescens</name>
    <name type="common">American yellow perch</name>
    <name type="synonym">Morone flavescens</name>
    <dbReference type="NCBI Taxonomy" id="8167"/>
    <lineage>
        <taxon>Eukaryota</taxon>
        <taxon>Metazoa</taxon>
        <taxon>Chordata</taxon>
        <taxon>Craniata</taxon>
        <taxon>Vertebrata</taxon>
        <taxon>Euteleostomi</taxon>
        <taxon>Actinopterygii</taxon>
        <taxon>Neopterygii</taxon>
        <taxon>Teleostei</taxon>
        <taxon>Neoteleostei</taxon>
        <taxon>Acanthomorphata</taxon>
        <taxon>Eupercaria</taxon>
        <taxon>Perciformes</taxon>
        <taxon>Percoidei</taxon>
        <taxon>Percidae</taxon>
        <taxon>Percinae</taxon>
        <taxon>Perca</taxon>
    </lineage>
</organism>
<feature type="domain" description="Dynein heavy chain AAA 5 extension" evidence="20">
    <location>
        <begin position="2005"/>
        <end position="2123"/>
    </location>
</feature>
<dbReference type="PANTHER" id="PTHR45703">
    <property type="entry name" value="DYNEIN HEAVY CHAIN"/>
    <property type="match status" value="1"/>
</dbReference>
<dbReference type="Pfam" id="PF12774">
    <property type="entry name" value="AAA_6"/>
    <property type="match status" value="1"/>
</dbReference>
<dbReference type="InterPro" id="IPR042228">
    <property type="entry name" value="Dynein_linker_3"/>
</dbReference>
<keyword evidence="8" id="KW-0243">Dynein</keyword>
<keyword evidence="13" id="KW-0966">Cell projection</keyword>
<feature type="domain" description="Dynein heavy chain linker" evidence="16">
    <location>
        <begin position="976"/>
        <end position="1387"/>
    </location>
</feature>
<evidence type="ECO:0000259" key="16">
    <source>
        <dbReference type="Pfam" id="PF08393"/>
    </source>
</evidence>
<evidence type="ECO:0000313" key="23">
    <source>
        <dbReference type="Proteomes" id="UP000295070"/>
    </source>
</evidence>
<dbReference type="Pfam" id="PF12777">
    <property type="entry name" value="MT"/>
    <property type="match status" value="1"/>
</dbReference>
<dbReference type="FunFam" id="1.10.287.2620:FF:000004">
    <property type="entry name" value="Dynein axonemal heavy chain 17"/>
    <property type="match status" value="1"/>
</dbReference>
<dbReference type="GO" id="GO:0005874">
    <property type="term" value="C:microtubule"/>
    <property type="evidence" value="ECO:0007669"/>
    <property type="project" value="UniProtKB-KW"/>
</dbReference>
<feature type="domain" description="Dynein heavy chain tail" evidence="15">
    <location>
        <begin position="1"/>
        <end position="511"/>
    </location>
</feature>
<dbReference type="Proteomes" id="UP000295070">
    <property type="component" value="Chromosome 12"/>
</dbReference>
<keyword evidence="6" id="KW-0547">Nucleotide-binding</keyword>
<evidence type="ECO:0000256" key="8">
    <source>
        <dbReference type="ARBA" id="ARBA00023017"/>
    </source>
</evidence>
<dbReference type="Gene3D" id="1.10.472.130">
    <property type="match status" value="1"/>
</dbReference>
<dbReference type="Gene3D" id="1.20.920.20">
    <property type="match status" value="1"/>
</dbReference>
<sequence>MEILRRVNSSYYSSFKDICLKVNEAVLEAEDIDLYLCPLRRVISSLEERSFPQLDTLLPPLFHTLCLIWSRSKYYCTPQRMVVLLQEFCNLIIEKAFAYLIPEELFKMELEEGVERVQITISVLRTFKQLFHTHRQRIPKYYRHSQDIKLWDFPATLVFQRSDRIMERLLMIEELFATALDFLKLEKVELGGSRGKVLSEMVFSMSEEFHDRWRALRESKYDPLDYTNDGFVRHYRRFMEQNRDFDQRLGTVLNLAFQHSKNLNSTFKLLKMFSTLLERPRIHQLFSPNYKVLLDMFSQEVDHCQFILDQHRNGLRSGCTVLGKNMPSVAGNLKWTQELRNRILTNRSNLCQLAHMPLGCAEADDVLQKCERVLEVLDQHDEEQFSEWTEGLEEICQIHLKEPLLTLDTDTGLFQVNFSPALTSVLREVKYLGILKNQNIPKAALHLYSKRESLYTYMQTLTLVTQWYNQLHSTILAVELGLVKEEMDGTRRQLDPALRELSWAQDHLWDYIQSTRDLVKSISSRVQKSKANVETIQALMGKFSHRAFITRKSRGSTLLIFSDINESVSKQHALITSTGEEIHKLLQESQSLLGVTDLDSNEWQAYTDYVDRMILTGFSSAVRCSLQYLMDNTDAAQRITPLFEVRLVLNSNEMTFDPSLDFSHSGNFYDIVDKMVANITNMASFIPRVAKHQRLDNYQCDINEMEDLSEMCYVIRSRARAAITKVREYQGSFASYRYLWTDDRSEFMRQFLLYGHVLSTEEAELYADYELKKNPPTLDNFKEQINLFESLYTRVSKMEDRRVFCGWLQLDIRPFKHTLMNVIKRWSWMFKEHLLNHVNQSVRELSSFVQDTAHGLSNKVSDGDYAGLVDIMGHLMAIRDRQISTEQHFKPLKSTADLLKTYGQQLPESVYTQLEVKQHEFREQFRTEPIFKINVEEQYKLIDKSNRAVAVMEAEMKKLQDTADLFEVSFPDYKQLRQCRSDIILVKAVWDMVIFVKTSIEDWTKTPWKEINVEQMDMELRRFAKEMKMLDKEVRVWDVYMGLESTVKNLLTSLRAVNELQNSAVRERHWQQLMNTTGVRFVMGEGTTLGDLLELQLHRVEDEVKNIVDKAVKEMAIEKVLAEITQTWSVMYLSYETHTNTGTPLLKADENLIETLEDNQVQLQNILMSKYVEYFQAEVSGWQRKLMVADLVISSWMSVQRTWAHLNSIFTNSHDIRCQLANDAERFQGIHTDFQSLMTAVVQNSNMVEVTNQPGFLENLETLQQRLSVCEKALAEYLETKRLTFPRFYFVSASDLLEIVSKGTQPKQVTRHLLKLFDNIADLRFKDSDRGGRGEEDGEADAIGMYSREGEYVPFSEPCVCEGQAECWLSALESTMRCTVRKEIQEAVCAYEDKPRDQWLFDYPAQVGLTGSQVWWATDVGIAFERVEEGFETALKDYNRKQITQLNSLIHMLLGDLTPGDRQKIMTVCTIDVHARDVVASLITQKVTTGQAFAWLSQLRHRWDDETRHCYVNICDAQFQFSYEYLGNTNRLVITPLTDRCYITLTQSLHLTMSGAPSGPAGTGKTETTKDLGRSLGIMVYVFNCSEQMDYKSIGNIYKGLAQTGVWGCFDEFNRISVEVLSVVAVQVKTIQDAVRNKKQRFHFLGEEIELKPTVGIFITLNPGYAGRAELPENLKALFRPCAMVIPDFELICEIMLVAEGFIDARLLACKFISLYTLCKELLSKQDHYDWGLRAIKSVLVVAGSLKREERSRPEEQVLMRALRDFNLPKIVTSDVPIFLGLISDLFPQLDVPRKRDPELENAVRQSVSELRLQPEENFILKVTQLEELLAVRHSVFVVGGPGTGKSQILKTLHRTYATMKMKPVWNDINPKAVTTDELFGYLHPATREWKDGLFSSTMRELTSVSHDGPKWIVLDGDIDPMWIESLNTVMDDNKVLTLASNERISLSSSMRLLFEISHLKAATPATVSRAGILYVNPQDLGWSSYVTSWIDTRQAQSERANLTILFDKYVPYCLEQVRCNLKTITPIPENSMVQTLCSLLDCLLTEDNTPPDSPRELYEIYFVFACVWAFGGALFQDHLNDYRAEFSRWWSKEMRAVKFPSQGTVFDYFIDSETKKFTPWSEKMEPFELEPDVPLQTVLVHTPETICLTYFMDLLLQRGKPIMLVGNAGVGKTILVSDKVAKLKEDYMVAKVPFNYYTTSAMLQRVLEKPLEKKAGRKFAPPNAKRLIYFIDDLNMPEVDVYGTVQPHTLIRQHLDYNHWYDRQRLVLKEIHNCQYITCMNPTAGSFSINPRLQRHFSVFAVHFPSADALATIFSSILSAHFLQGGFSYGVSRSVGTLMQAAICLHQKISQNFLPTAIRFHYIFNLRDLSNIFQGILFALPESVRYPVDLVHLWLHESSRVYSDKLMEEKDVELFNKILLDTGKRYFEGIDESIFIHQPLVYCHFAQGLGEPRYHQASDWEKLQKTLADALEHYNELHAVMDLVLFEEAIQHVCRISRILEAPYGNALLVGVGGSGKQSLCRLAAFLSLLEVFQITLRKGYGINDLKSDIAALYIKVGVKNIGTVFLHTDAQIPDECFLVLINDMLASGDIPDLFSDEEVDMIVTSIRMELRGLGLIDSRDNCWSFFIERIRRQLKVVLCFSPVGFTLRTRARKFPALVNCTAIDWFHPWSQLALQSVSTTFIEKIPGLEPDVRSSISEFISYAHASVNEVSVKYQQNEKHFNYTTPKSFLEFMKLYGNLLGKKRTELTQKMERLENGLQKLQTTASQVEDLKAKLAVQEVELWQRNTDIEALIAKIGQQTDRLNQERTVADAEEQRVAAIQAEVTKQQQETEDDLAKAEPALQAANTALNTLNRLNLTELRTFPNPPAIVTNVSAAVLVLMSPQGRIPKDRSWKASKMVMSKVIFYSDVSQGFSD</sequence>
<keyword evidence="23" id="KW-1185">Reference proteome</keyword>
<reference evidence="22 23" key="1">
    <citation type="submission" date="2019-01" db="EMBL/GenBank/DDBJ databases">
        <title>A chromosome-scale genome assembly of the yellow perch, Perca flavescens.</title>
        <authorList>
            <person name="Feron R."/>
            <person name="Morvezen R."/>
            <person name="Bestin A."/>
            <person name="Haffray P."/>
            <person name="Klopp C."/>
            <person name="Zahm M."/>
            <person name="Cabau C."/>
            <person name="Roques C."/>
            <person name="Donnadieu C."/>
            <person name="Bouchez O."/>
            <person name="Christie M."/>
            <person name="Larson W."/>
            <person name="Guiguen Y."/>
        </authorList>
    </citation>
    <scope>NUCLEOTIDE SEQUENCE [LARGE SCALE GENOMIC DNA]</scope>
    <source>
        <strain evidence="22">YP-PL-M2</strain>
        <tissue evidence="22">Blood</tissue>
    </source>
</reference>
<evidence type="ECO:0000256" key="9">
    <source>
        <dbReference type="ARBA" id="ARBA00023054"/>
    </source>
</evidence>
<dbReference type="InterPro" id="IPR042222">
    <property type="entry name" value="Dynein_2_N"/>
</dbReference>
<dbReference type="STRING" id="8167.A0A484CTE8"/>
<dbReference type="FunFam" id="3.20.180.20:FF:000001">
    <property type="entry name" value="Dynein axonemal heavy chain 5"/>
    <property type="match status" value="1"/>
</dbReference>
<dbReference type="FunFam" id="1.20.140.100:FF:000001">
    <property type="entry name" value="dynein heavy chain 17, axonemal"/>
    <property type="match status" value="1"/>
</dbReference>
<dbReference type="Gene3D" id="1.20.140.100">
    <property type="entry name" value="Dynein heavy chain, N-terminal domain 2"/>
    <property type="match status" value="1"/>
</dbReference>
<dbReference type="EMBL" id="SCKG01000012">
    <property type="protein sequence ID" value="TDH05565.1"/>
    <property type="molecule type" value="Genomic_DNA"/>
</dbReference>
<evidence type="ECO:0000259" key="15">
    <source>
        <dbReference type="Pfam" id="PF08385"/>
    </source>
</evidence>
<evidence type="ECO:0000256" key="4">
    <source>
        <dbReference type="ARBA" id="ARBA00022701"/>
    </source>
</evidence>
<dbReference type="InterPro" id="IPR041466">
    <property type="entry name" value="Dynein_AAA5_ext"/>
</dbReference>
<dbReference type="SUPFAM" id="SSF52540">
    <property type="entry name" value="P-loop containing nucleoside triphosphate hydrolases"/>
    <property type="match status" value="4"/>
</dbReference>
<dbReference type="Gene3D" id="1.10.287.2620">
    <property type="match status" value="1"/>
</dbReference>
<dbReference type="InterPro" id="IPR024317">
    <property type="entry name" value="Dynein_heavy_chain_D4_dom"/>
</dbReference>
<dbReference type="FunFam" id="3.40.50.300:FF:000219">
    <property type="entry name" value="Dynein axonemal heavy chain 17"/>
    <property type="match status" value="1"/>
</dbReference>
<dbReference type="GO" id="GO:0005524">
    <property type="term" value="F:ATP binding"/>
    <property type="evidence" value="ECO:0007669"/>
    <property type="project" value="UniProtKB-KW"/>
</dbReference>
<dbReference type="InterPro" id="IPR026983">
    <property type="entry name" value="DHC"/>
</dbReference>
<protein>
    <recommendedName>
        <fullName evidence="24">AAA+ ATPase domain-containing protein</fullName>
    </recommendedName>
</protein>
<dbReference type="FunFam" id="3.40.50.300:FF:000945">
    <property type="entry name" value="Dynein axonemal heavy chain 9"/>
    <property type="match status" value="1"/>
</dbReference>
<dbReference type="Pfam" id="PF12775">
    <property type="entry name" value="AAA_7"/>
    <property type="match status" value="1"/>
</dbReference>
<dbReference type="Gene3D" id="3.40.50.300">
    <property type="entry name" value="P-loop containing nucleotide triphosphate hydrolases"/>
    <property type="match status" value="3"/>
</dbReference>
<comment type="subcellular location">
    <subcellularLocation>
        <location evidence="1">Cytoplasm</location>
        <location evidence="1">Cytoskeleton</location>
        <location evidence="1">Cilium axoneme</location>
    </subcellularLocation>
</comment>
<feature type="domain" description="Dynein heavy chain coiled coil stalk" evidence="18">
    <location>
        <begin position="2754"/>
        <end position="2912"/>
    </location>
</feature>
<evidence type="ECO:0000256" key="1">
    <source>
        <dbReference type="ARBA" id="ARBA00004430"/>
    </source>
</evidence>
<feature type="domain" description="Dynein heavy chain 3 AAA+ lid" evidence="21">
    <location>
        <begin position="2339"/>
        <end position="2435"/>
    </location>
</feature>
<evidence type="ECO:0000259" key="18">
    <source>
        <dbReference type="Pfam" id="PF12777"/>
    </source>
</evidence>
<dbReference type="FunFam" id="1.10.472.130:FF:000001">
    <property type="entry name" value="Dynein, axonemal, heavy chain 9"/>
    <property type="match status" value="1"/>
</dbReference>